<evidence type="ECO:0000313" key="2">
    <source>
        <dbReference type="Proteomes" id="UP000001399"/>
    </source>
</evidence>
<name>E3I135_RHOVT</name>
<dbReference type="OrthoDB" id="7473061at2"/>
<protein>
    <submittedName>
        <fullName evidence="1">Uncharacterized protein</fullName>
    </submittedName>
</protein>
<dbReference type="KEGG" id="rva:Rvan_3159"/>
<dbReference type="eggNOG" id="ENOG50331Q8">
    <property type="taxonomic scope" value="Bacteria"/>
</dbReference>
<reference evidence="2" key="1">
    <citation type="journal article" date="2011" name="J. Bacteriol.">
        <title>Genome sequences of eight morphologically diverse alphaproteobacteria.</title>
        <authorList>
            <consortium name="US DOE Joint Genome Institute"/>
            <person name="Brown P.J."/>
            <person name="Kysela D.T."/>
            <person name="Buechlein A."/>
            <person name="Hemmerich C."/>
            <person name="Brun Y.V."/>
        </authorList>
    </citation>
    <scope>NUCLEOTIDE SEQUENCE [LARGE SCALE GENOMIC DNA]</scope>
    <source>
        <strain evidence="2">ATCC 17100 / ATH 3.1.1 / DSM 162 / LMG 4299</strain>
    </source>
</reference>
<sequence length="168" mass="18746">MSGKKLNAEDKAEIIANYIGINFLAAAKELRELQDLKPDVFLKVAEMAGLGKRVAYALARIARQFDDLGVPEERLHAIGWTKLQIVGRYLTEDNADYLLELAETSTVYELESRLRGEIPIEDARVVTLYLSPDQHERFKVKLIAHGAVPSGNGLLRKEKALMAIIDGK</sequence>
<organism evidence="1 2">
    <name type="scientific">Rhodomicrobium vannielii (strain ATCC 17100 / DSM 162 / LMG 4299 / NCIMB 10020 / ATH 3.1.1)</name>
    <dbReference type="NCBI Taxonomy" id="648757"/>
    <lineage>
        <taxon>Bacteria</taxon>
        <taxon>Pseudomonadati</taxon>
        <taxon>Pseudomonadota</taxon>
        <taxon>Alphaproteobacteria</taxon>
        <taxon>Hyphomicrobiales</taxon>
        <taxon>Hyphomicrobiaceae</taxon>
        <taxon>Rhodomicrobium</taxon>
    </lineage>
</organism>
<dbReference type="RefSeq" id="WP_013420722.1">
    <property type="nucleotide sequence ID" value="NC_014664.1"/>
</dbReference>
<dbReference type="Proteomes" id="UP000001399">
    <property type="component" value="Chromosome"/>
</dbReference>
<accession>E3I135</accession>
<evidence type="ECO:0000313" key="1">
    <source>
        <dbReference type="EMBL" id="ADP72358.1"/>
    </source>
</evidence>
<dbReference type="HOGENOM" id="CLU_1585247_0_0_5"/>
<dbReference type="EMBL" id="CP002292">
    <property type="protein sequence ID" value="ADP72358.1"/>
    <property type="molecule type" value="Genomic_DNA"/>
</dbReference>
<keyword evidence="2" id="KW-1185">Reference proteome</keyword>
<gene>
    <name evidence="1" type="ordered locus">Rvan_3159</name>
</gene>
<dbReference type="AlphaFoldDB" id="E3I135"/>
<proteinExistence type="predicted"/>